<dbReference type="FunFam" id="3.20.20.140:FF:000017">
    <property type="entry name" value="Adenosine deaminase 2"/>
    <property type="match status" value="2"/>
</dbReference>
<dbReference type="VEuPathDB" id="VectorBase:ASTEI20_041621"/>
<comment type="catalytic activity">
    <reaction evidence="10">
        <text>adenosine + H2O + H(+) = inosine + NH4(+)</text>
        <dbReference type="Rhea" id="RHEA:24408"/>
        <dbReference type="ChEBI" id="CHEBI:15377"/>
        <dbReference type="ChEBI" id="CHEBI:15378"/>
        <dbReference type="ChEBI" id="CHEBI:16335"/>
        <dbReference type="ChEBI" id="CHEBI:17596"/>
        <dbReference type="ChEBI" id="CHEBI:28938"/>
        <dbReference type="EC" id="3.5.4.4"/>
    </reaction>
</comment>
<evidence type="ECO:0000256" key="4">
    <source>
        <dbReference type="ARBA" id="ARBA00012784"/>
    </source>
</evidence>
<dbReference type="InterPro" id="IPR032466">
    <property type="entry name" value="Metal_Hydrolase"/>
</dbReference>
<reference evidence="13" key="2">
    <citation type="submission" date="2020-05" db="UniProtKB">
        <authorList>
            <consortium name="EnsemblMetazoa"/>
        </authorList>
    </citation>
    <scope>IDENTIFICATION</scope>
    <source>
        <strain evidence="13">Indian</strain>
    </source>
</reference>
<dbReference type="GO" id="GO:0005615">
    <property type="term" value="C:extracellular space"/>
    <property type="evidence" value="ECO:0007669"/>
    <property type="project" value="InterPro"/>
</dbReference>
<evidence type="ECO:0000256" key="6">
    <source>
        <dbReference type="ARBA" id="ARBA00022525"/>
    </source>
</evidence>
<accession>A0A182Y803</accession>
<dbReference type="InterPro" id="IPR001365">
    <property type="entry name" value="A_deaminase_dom"/>
</dbReference>
<protein>
    <recommendedName>
        <fullName evidence="5">Adenosine deaminase</fullName>
        <ecNumber evidence="4">3.5.4.4</ecNumber>
    </recommendedName>
</protein>
<dbReference type="Proteomes" id="UP000076408">
    <property type="component" value="Unassembled WGS sequence"/>
</dbReference>
<dbReference type="Pfam" id="PF00962">
    <property type="entry name" value="A_deaminase"/>
    <property type="match status" value="2"/>
</dbReference>
<dbReference type="InterPro" id="IPR013659">
    <property type="entry name" value="A_deaminase_N"/>
</dbReference>
<organism evidence="13 14">
    <name type="scientific">Anopheles stephensi</name>
    <name type="common">Indo-Pakistan malaria mosquito</name>
    <dbReference type="NCBI Taxonomy" id="30069"/>
    <lineage>
        <taxon>Eukaryota</taxon>
        <taxon>Metazoa</taxon>
        <taxon>Ecdysozoa</taxon>
        <taxon>Arthropoda</taxon>
        <taxon>Hexapoda</taxon>
        <taxon>Insecta</taxon>
        <taxon>Pterygota</taxon>
        <taxon>Neoptera</taxon>
        <taxon>Endopterygota</taxon>
        <taxon>Diptera</taxon>
        <taxon>Nematocera</taxon>
        <taxon>Culicoidea</taxon>
        <taxon>Culicidae</taxon>
        <taxon>Anophelinae</taxon>
        <taxon>Anopheles</taxon>
    </lineage>
</organism>
<dbReference type="GO" id="GO:0006154">
    <property type="term" value="P:adenosine catabolic process"/>
    <property type="evidence" value="ECO:0007669"/>
    <property type="project" value="InterPro"/>
</dbReference>
<dbReference type="EnsemblMetazoa" id="ASTEI04589-RA">
    <property type="protein sequence ID" value="ASTEI04589-PA"/>
    <property type="gene ID" value="ASTEI04589"/>
</dbReference>
<name>A0A182Y803_ANOST</name>
<evidence type="ECO:0000256" key="10">
    <source>
        <dbReference type="ARBA" id="ARBA00047764"/>
    </source>
</evidence>
<dbReference type="GO" id="GO:0046103">
    <property type="term" value="P:inosine biosynthetic process"/>
    <property type="evidence" value="ECO:0007669"/>
    <property type="project" value="TreeGrafter"/>
</dbReference>
<evidence type="ECO:0000256" key="8">
    <source>
        <dbReference type="ARBA" id="ARBA00022729"/>
    </source>
</evidence>
<dbReference type="EC" id="3.5.4.4" evidence="4"/>
<dbReference type="NCBIfam" id="TIGR01431">
    <property type="entry name" value="adm_rel"/>
    <property type="match status" value="2"/>
</dbReference>
<evidence type="ECO:0000256" key="3">
    <source>
        <dbReference type="ARBA" id="ARBA00006083"/>
    </source>
</evidence>
<feature type="domain" description="Adenosine deaminase" evidence="11">
    <location>
        <begin position="232"/>
        <end position="518"/>
    </location>
</feature>
<dbReference type="OMA" id="ADYYYSA"/>
<keyword evidence="9" id="KW-0378">Hydrolase</keyword>
<keyword evidence="8" id="KW-0732">Signal</keyword>
<keyword evidence="14" id="KW-1185">Reference proteome</keyword>
<evidence type="ECO:0000256" key="7">
    <source>
        <dbReference type="ARBA" id="ARBA00022723"/>
    </source>
</evidence>
<dbReference type="Gene3D" id="3.20.20.140">
    <property type="entry name" value="Metal-dependent hydrolases"/>
    <property type="match status" value="2"/>
</dbReference>
<dbReference type="GO" id="GO:0004000">
    <property type="term" value="F:adenosine deaminase activity"/>
    <property type="evidence" value="ECO:0007669"/>
    <property type="project" value="InterPro"/>
</dbReference>
<feature type="domain" description="Adenosine/AMP deaminase N-terminal" evidence="12">
    <location>
        <begin position="557"/>
        <end position="641"/>
    </location>
</feature>
<dbReference type="VEuPathDB" id="VectorBase:ASTEI20_036562"/>
<proteinExistence type="inferred from homology"/>
<feature type="domain" description="Adenosine/AMP deaminase N-terminal" evidence="12">
    <location>
        <begin position="53"/>
        <end position="133"/>
    </location>
</feature>
<evidence type="ECO:0000256" key="9">
    <source>
        <dbReference type="ARBA" id="ARBA00022801"/>
    </source>
</evidence>
<evidence type="ECO:0000313" key="13">
    <source>
        <dbReference type="EnsemblMetazoa" id="ASTEI04589-PA"/>
    </source>
</evidence>
<dbReference type="SUPFAM" id="SSF51556">
    <property type="entry name" value="Metallo-dependent hydrolases"/>
    <property type="match status" value="2"/>
</dbReference>
<keyword evidence="7" id="KW-0479">Metal-binding</keyword>
<dbReference type="InterPro" id="IPR006330">
    <property type="entry name" value="Ado/ade_deaminase"/>
</dbReference>
<evidence type="ECO:0000256" key="1">
    <source>
        <dbReference type="ARBA" id="ARBA00001947"/>
    </source>
</evidence>
<feature type="domain" description="Adenosine deaminase" evidence="11">
    <location>
        <begin position="742"/>
        <end position="980"/>
    </location>
</feature>
<comment type="subcellular location">
    <subcellularLocation>
        <location evidence="2">Secreted</location>
    </subcellularLocation>
</comment>
<sequence length="1006" mass="115933">MAFTKKTSTSYRCGRVVFQPSVTCSISVGMLLACCLLSLLTTPEAHTIIERPTRQSPDDYKYQRSLLTLQEADQGFGSSIVLTANESIVNNQLMELKIDELSLGYIDPYKFSPARHFFEVLDQINRSPLFQFIRAMPKGAVLHAHDTALASTEVIVNATYFTDLWQRGNFTEGHDPEFRFSRSKPTTGDAGWEPVSTVRNRMGAERYDEQIRRLFSLYEEDPQRAYRSINDVWNRFSRIFLALNPIVTYKPVWEHYFREALREFYEDNVMYLEFRGLLPTLYDLDGNTYTPEDVVEIYRTITEEFKATHPRFAGAKFIYAPMRIADDQTVDQYLKLAERLHRQYGDYVVGFDLVGQEDGSRTLYELVPKLLNLPASINFVFHAGETNWHGMPSDDNLFDAVLLGTKRIGHGYALLKHPVLLKMVKDQDICVEINPVSNQVLKLVADYRNHPAAILLASNFPLVVSSDDPSFWRAAPLSHDFYMAFLGMTGVYQDLRVLKQLALNSLRYSLMNEQDKRAAEAIFDRSWNDFIDAKAAQILAEKRNEVFVKAFFVVAVVSPMARPSYDEFSRQREEFLNREQGRGLGADLVLSADEQRLNRYVMHLKQQELAKGVENPYELVSARHFFEMLERINASPLFKLIQKMPKGGVLHAHDTAIGSTELIVRATRHEHLWQRGTIPQADGDPMPVYKFSRTKPTADGEWRSVADIRSSMGDQAYDEAIRRMFTLYTKDPLNAHRDINDVWRKFMALFICFEPMVTYRPVWEEYFYGCLEELLADNVTYLEFRGLLPPVYDLDDRKYSPEDIVQMYVDQSEKFLRAHPKFTGVKFIYAPLKFCDDSTFDGYLTLVQKLKERFPNFIAGFDLVGQEDLGRPHTDFNERLLTLPPAINFFFHAGETNWAGRRDENLIDAILLGTKRIGHGFAALKHPVVLEEIKKRQVCIELNPISNQVLKLVQDFRNHPGAFYFSDNYPVVVSSDDPSFWCASPLSHDFLSPSWDWHRPGRTYGC</sequence>
<reference evidence="14" key="1">
    <citation type="journal article" date="2014" name="Genome Biol.">
        <title>Genome analysis of a major urban malaria vector mosquito, Anopheles stephensi.</title>
        <authorList>
            <person name="Jiang X."/>
            <person name="Peery A."/>
            <person name="Hall A.B."/>
            <person name="Sharma A."/>
            <person name="Chen X.G."/>
            <person name="Waterhouse R.M."/>
            <person name="Komissarov A."/>
            <person name="Riehle M.M."/>
            <person name="Shouche Y."/>
            <person name="Sharakhova M.V."/>
            <person name="Lawson D."/>
            <person name="Pakpour N."/>
            <person name="Arensburger P."/>
            <person name="Davidson V.L."/>
            <person name="Eiglmeier K."/>
            <person name="Emrich S."/>
            <person name="George P."/>
            <person name="Kennedy R.C."/>
            <person name="Mane S.P."/>
            <person name="Maslen G."/>
            <person name="Oringanje C."/>
            <person name="Qi Y."/>
            <person name="Settlage R."/>
            <person name="Tojo M."/>
            <person name="Tubio J.M."/>
            <person name="Unger M.F."/>
            <person name="Wang B."/>
            <person name="Vernick K.D."/>
            <person name="Ribeiro J.M."/>
            <person name="James A.A."/>
            <person name="Michel K."/>
            <person name="Riehle M.A."/>
            <person name="Luckhart S."/>
            <person name="Sharakhov I.V."/>
            <person name="Tu Z."/>
        </authorList>
    </citation>
    <scope>NUCLEOTIDE SEQUENCE [LARGE SCALE GENOMIC DNA]</scope>
    <source>
        <strain evidence="14">Indian</strain>
    </source>
</reference>
<dbReference type="Pfam" id="PF08451">
    <property type="entry name" value="A_deaminase_N"/>
    <property type="match status" value="2"/>
</dbReference>
<dbReference type="GO" id="GO:0046872">
    <property type="term" value="F:metal ion binding"/>
    <property type="evidence" value="ECO:0007669"/>
    <property type="project" value="UniProtKB-KW"/>
</dbReference>
<dbReference type="VEuPathDB" id="VectorBase:ASTE005619"/>
<dbReference type="PANTHER" id="PTHR11409:SF39">
    <property type="entry name" value="ADENOSINE DEAMINASE 2"/>
    <property type="match status" value="1"/>
</dbReference>
<dbReference type="STRING" id="30069.A0A182Y803"/>
<comment type="cofactor">
    <cofactor evidence="1">
        <name>Zn(2+)</name>
        <dbReference type="ChEBI" id="CHEBI:29105"/>
    </cofactor>
</comment>
<evidence type="ECO:0000313" key="14">
    <source>
        <dbReference type="Proteomes" id="UP000076408"/>
    </source>
</evidence>
<dbReference type="InterPro" id="IPR006331">
    <property type="entry name" value="ADGF"/>
</dbReference>
<dbReference type="VEuPathDB" id="VectorBase:ASTEI04589"/>
<keyword evidence="6" id="KW-0964">Secreted</keyword>
<dbReference type="PROSITE" id="PS51257">
    <property type="entry name" value="PROKAR_LIPOPROTEIN"/>
    <property type="match status" value="1"/>
</dbReference>
<comment type="similarity">
    <text evidence="3">Belongs to the metallo-dependent hydrolases superfamily. Adenosine and AMP deaminases family. ADGF subfamily.</text>
</comment>
<evidence type="ECO:0000256" key="2">
    <source>
        <dbReference type="ARBA" id="ARBA00004613"/>
    </source>
</evidence>
<evidence type="ECO:0000259" key="12">
    <source>
        <dbReference type="Pfam" id="PF08451"/>
    </source>
</evidence>
<evidence type="ECO:0000256" key="5">
    <source>
        <dbReference type="ARBA" id="ARBA00018099"/>
    </source>
</evidence>
<dbReference type="AlphaFoldDB" id="A0A182Y803"/>
<dbReference type="PANTHER" id="PTHR11409">
    <property type="entry name" value="ADENOSINE DEAMINASE"/>
    <property type="match status" value="1"/>
</dbReference>
<evidence type="ECO:0000259" key="11">
    <source>
        <dbReference type="Pfam" id="PF00962"/>
    </source>
</evidence>